<keyword evidence="2" id="KW-0288">FMN</keyword>
<keyword evidence="1" id="KW-0285">Flavoprotein</keyword>
<evidence type="ECO:0000259" key="5">
    <source>
        <dbReference type="Pfam" id="PF00296"/>
    </source>
</evidence>
<evidence type="ECO:0000313" key="6">
    <source>
        <dbReference type="EMBL" id="HCT13867.1"/>
    </source>
</evidence>
<evidence type="ECO:0000313" key="7">
    <source>
        <dbReference type="Proteomes" id="UP000261739"/>
    </source>
</evidence>
<dbReference type="Gene3D" id="3.20.20.30">
    <property type="entry name" value="Luciferase-like domain"/>
    <property type="match status" value="1"/>
</dbReference>
<organism evidence="6 7">
    <name type="scientific">Corynebacterium nuruki</name>
    <dbReference type="NCBI Taxonomy" id="1032851"/>
    <lineage>
        <taxon>Bacteria</taxon>
        <taxon>Bacillati</taxon>
        <taxon>Actinomycetota</taxon>
        <taxon>Actinomycetes</taxon>
        <taxon>Mycobacteriales</taxon>
        <taxon>Corynebacteriaceae</taxon>
        <taxon>Corynebacterium</taxon>
    </lineage>
</organism>
<dbReference type="RefSeq" id="WP_273051194.1">
    <property type="nucleotide sequence ID" value="NZ_DAITTW010000014.1"/>
</dbReference>
<dbReference type="Proteomes" id="UP000261739">
    <property type="component" value="Unassembled WGS sequence"/>
</dbReference>
<protein>
    <submittedName>
        <fullName evidence="6">Alkanesulfonate monooxygenase</fullName>
    </submittedName>
</protein>
<keyword evidence="3" id="KW-0560">Oxidoreductase</keyword>
<dbReference type="CDD" id="cd01094">
    <property type="entry name" value="Alkanesulfonate_monoxygenase"/>
    <property type="match status" value="1"/>
</dbReference>
<proteinExistence type="predicted"/>
<comment type="caution">
    <text evidence="6">The sequence shown here is derived from an EMBL/GenBank/DDBJ whole genome shotgun (WGS) entry which is preliminary data.</text>
</comment>
<sequence length="394" mass="41172">MTDLTLHWFLPPFLDSRHVAGGGPGGLVTGPDAADGDRTVDLNYLRQLALAAEHNGFESVLVPVGLWCEDPWVVASALVGVTEKLKFLVAVRPGVASALKEAQSAATFQNLSGGRLAINLVTGGEPAELAAYGDGLGKAQRYARTGEYVDLWKRLWNDAEPVSFDGEYVHADGALLPVRPEPDPPIYFAGTSPAAVALSGRRAETYLTWGEPPAAVGEKLSAVRAEAASHGRTVSGGLRVHVIARPTGEEAWRVAGELLEKVSPEVVAAAQEKLAASESESQRRISELHGRGAGYVQGGDPHDLEVYPGLWTGVGLVRGGAGTALVGSYDEVAALIGEYVAQGVDELVLSGYPHLEETFHVGQGLVPALRRRGFGVTNHGPAFAGAGVGAGVTA</sequence>
<dbReference type="AlphaFoldDB" id="A0A3D4SXW9"/>
<dbReference type="InterPro" id="IPR011251">
    <property type="entry name" value="Luciferase-like_dom"/>
</dbReference>
<evidence type="ECO:0000256" key="4">
    <source>
        <dbReference type="ARBA" id="ARBA00023033"/>
    </source>
</evidence>
<accession>A0A3D4SXW9</accession>
<dbReference type="STRING" id="863239.GCA_000213935_01284"/>
<feature type="domain" description="Luciferase-like" evidence="5">
    <location>
        <begin position="22"/>
        <end position="346"/>
    </location>
</feature>
<dbReference type="GO" id="GO:0008726">
    <property type="term" value="F:alkanesulfonate monooxygenase activity"/>
    <property type="evidence" value="ECO:0007669"/>
    <property type="project" value="TreeGrafter"/>
</dbReference>
<keyword evidence="4 6" id="KW-0503">Monooxygenase</keyword>
<dbReference type="InterPro" id="IPR036661">
    <property type="entry name" value="Luciferase-like_sf"/>
</dbReference>
<dbReference type="PANTHER" id="PTHR42847">
    <property type="entry name" value="ALKANESULFONATE MONOOXYGENASE"/>
    <property type="match status" value="1"/>
</dbReference>
<evidence type="ECO:0000256" key="1">
    <source>
        <dbReference type="ARBA" id="ARBA00022630"/>
    </source>
</evidence>
<dbReference type="PANTHER" id="PTHR42847:SF4">
    <property type="entry name" value="ALKANESULFONATE MONOOXYGENASE-RELATED"/>
    <property type="match status" value="1"/>
</dbReference>
<dbReference type="EMBL" id="DQID01000099">
    <property type="protein sequence ID" value="HCT13867.1"/>
    <property type="molecule type" value="Genomic_DNA"/>
</dbReference>
<dbReference type="InterPro" id="IPR050172">
    <property type="entry name" value="SsuD_RutA_monooxygenase"/>
</dbReference>
<dbReference type="GO" id="GO:0046306">
    <property type="term" value="P:alkanesulfonate catabolic process"/>
    <property type="evidence" value="ECO:0007669"/>
    <property type="project" value="TreeGrafter"/>
</dbReference>
<name>A0A3D4SXW9_9CORY</name>
<gene>
    <name evidence="6" type="ORF">DIW82_03480</name>
</gene>
<evidence type="ECO:0000256" key="2">
    <source>
        <dbReference type="ARBA" id="ARBA00022643"/>
    </source>
</evidence>
<dbReference type="SUPFAM" id="SSF51679">
    <property type="entry name" value="Bacterial luciferase-like"/>
    <property type="match status" value="1"/>
</dbReference>
<dbReference type="Pfam" id="PF00296">
    <property type="entry name" value="Bac_luciferase"/>
    <property type="match status" value="1"/>
</dbReference>
<reference evidence="6 7" key="1">
    <citation type="journal article" date="2018" name="Nat. Biotechnol.">
        <title>A standardized bacterial taxonomy based on genome phylogeny substantially revises the tree of life.</title>
        <authorList>
            <person name="Parks D.H."/>
            <person name="Chuvochina M."/>
            <person name="Waite D.W."/>
            <person name="Rinke C."/>
            <person name="Skarshewski A."/>
            <person name="Chaumeil P.A."/>
            <person name="Hugenholtz P."/>
        </authorList>
    </citation>
    <scope>NUCLEOTIDE SEQUENCE [LARGE SCALE GENOMIC DNA]</scope>
    <source>
        <strain evidence="6">UBA11247</strain>
    </source>
</reference>
<evidence type="ECO:0000256" key="3">
    <source>
        <dbReference type="ARBA" id="ARBA00023002"/>
    </source>
</evidence>